<dbReference type="AlphaFoldDB" id="Q0USL0"/>
<dbReference type="Pfam" id="PF25534">
    <property type="entry name" value="DUF7918"/>
    <property type="match status" value="1"/>
</dbReference>
<accession>Q0USL0</accession>
<dbReference type="InParanoid" id="Q0USL0"/>
<dbReference type="VEuPathDB" id="FungiDB:JI435_052540"/>
<dbReference type="PANTHER" id="PTHR36223:SF1">
    <property type="entry name" value="TRANSCRIPTION ELONGATION FACTOR EAF N-TERMINAL DOMAIN-CONTAINING PROTEIN"/>
    <property type="match status" value="1"/>
</dbReference>
<dbReference type="KEGG" id="pno:SNOG_05254"/>
<gene>
    <name evidence="2" type="ORF">SNOG_05254</name>
</gene>
<evidence type="ECO:0000259" key="1">
    <source>
        <dbReference type="Pfam" id="PF25534"/>
    </source>
</evidence>
<sequence length="302" mass="33083">MGTCHSGGCACFPSNRAGALLPRICSLRRHHGFHSLHESARSLLTLTRTTHFTSTVHLHSQPLPAIIRNRLVPTPAGDENEELPLKTVTKYIPADSDTNFSLPYTIPKDLNGPFGIRVKLMVDGKYLLYKTHTHKDIAPGDLQAKVSLLCIDENAADLDKQLFGQLKIVGVLALKLEFINIITREQCKPKPPGNFDPAQKLPFIGTLPEKSLKGDARSHQASFDAPIFHSACVPKEAGSREVFHTGEPFAIFQSKYRSLGNCFESPSTSSPYTDSTTAFAAPAWSQGQGELTVEERNGGFEC</sequence>
<feature type="domain" description="DUF7918" evidence="1">
    <location>
        <begin position="78"/>
        <end position="258"/>
    </location>
</feature>
<dbReference type="RefSeq" id="XP_001795662.1">
    <property type="nucleotide sequence ID" value="XM_001795610.1"/>
</dbReference>
<dbReference type="GeneID" id="5972537"/>
<dbReference type="PANTHER" id="PTHR36223">
    <property type="entry name" value="BETA-LACTAMASE-TYPE TRANSPEPTIDASE FOLD DOMAIN CONTAINING PROTEIN"/>
    <property type="match status" value="1"/>
</dbReference>
<organism evidence="2 3">
    <name type="scientific">Phaeosphaeria nodorum (strain SN15 / ATCC MYA-4574 / FGSC 10173)</name>
    <name type="common">Glume blotch fungus</name>
    <name type="synonym">Parastagonospora nodorum</name>
    <dbReference type="NCBI Taxonomy" id="321614"/>
    <lineage>
        <taxon>Eukaryota</taxon>
        <taxon>Fungi</taxon>
        <taxon>Dikarya</taxon>
        <taxon>Ascomycota</taxon>
        <taxon>Pezizomycotina</taxon>
        <taxon>Dothideomycetes</taxon>
        <taxon>Pleosporomycetidae</taxon>
        <taxon>Pleosporales</taxon>
        <taxon>Pleosporineae</taxon>
        <taxon>Phaeosphaeriaceae</taxon>
        <taxon>Parastagonospora</taxon>
    </lineage>
</organism>
<name>Q0USL0_PHANO</name>
<evidence type="ECO:0000313" key="3">
    <source>
        <dbReference type="Proteomes" id="UP000001055"/>
    </source>
</evidence>
<dbReference type="Proteomes" id="UP000001055">
    <property type="component" value="Unassembled WGS sequence"/>
</dbReference>
<reference evidence="3" key="1">
    <citation type="journal article" date="2007" name="Plant Cell">
        <title>Dothideomycete-plant interactions illuminated by genome sequencing and EST analysis of the wheat pathogen Stagonospora nodorum.</title>
        <authorList>
            <person name="Hane J.K."/>
            <person name="Lowe R.G."/>
            <person name="Solomon P.S."/>
            <person name="Tan K.C."/>
            <person name="Schoch C.L."/>
            <person name="Spatafora J.W."/>
            <person name="Crous P.W."/>
            <person name="Kodira C."/>
            <person name="Birren B.W."/>
            <person name="Galagan J.E."/>
            <person name="Torriani S.F."/>
            <person name="McDonald B.A."/>
            <person name="Oliver R.P."/>
        </authorList>
    </citation>
    <scope>NUCLEOTIDE SEQUENCE [LARGE SCALE GENOMIC DNA]</scope>
    <source>
        <strain evidence="3">SN15 / ATCC MYA-4574 / FGSC 10173</strain>
    </source>
</reference>
<dbReference type="InterPro" id="IPR057678">
    <property type="entry name" value="DUF7918"/>
</dbReference>
<dbReference type="EMBL" id="CH445331">
    <property type="protein sequence ID" value="EAT87645.1"/>
    <property type="molecule type" value="Genomic_DNA"/>
</dbReference>
<evidence type="ECO:0000313" key="2">
    <source>
        <dbReference type="EMBL" id="EAT87645.1"/>
    </source>
</evidence>
<proteinExistence type="predicted"/>
<protein>
    <recommendedName>
        <fullName evidence="1">DUF7918 domain-containing protein</fullName>
    </recommendedName>
</protein>